<feature type="region of interest" description="Disordered" evidence="1">
    <location>
        <begin position="1"/>
        <end position="20"/>
    </location>
</feature>
<name>A0A4R2J759_9PSEU</name>
<proteinExistence type="predicted"/>
<dbReference type="Gene3D" id="3.50.50.60">
    <property type="entry name" value="FAD/NAD(P)-binding domain"/>
    <property type="match status" value="2"/>
</dbReference>
<dbReference type="Pfam" id="PF13738">
    <property type="entry name" value="Pyr_redox_3"/>
    <property type="match status" value="1"/>
</dbReference>
<evidence type="ECO:0000313" key="3">
    <source>
        <dbReference type="Proteomes" id="UP000295680"/>
    </source>
</evidence>
<dbReference type="RefSeq" id="WP_132124282.1">
    <property type="nucleotide sequence ID" value="NZ_SLWS01000012.1"/>
</dbReference>
<dbReference type="OrthoDB" id="5168853at2"/>
<dbReference type="InterPro" id="IPR036188">
    <property type="entry name" value="FAD/NAD-bd_sf"/>
</dbReference>
<dbReference type="Proteomes" id="UP000295680">
    <property type="component" value="Unassembled WGS sequence"/>
</dbReference>
<reference evidence="2 3" key="1">
    <citation type="submission" date="2019-03" db="EMBL/GenBank/DDBJ databases">
        <title>Genomic Encyclopedia of Type Strains, Phase IV (KMG-IV): sequencing the most valuable type-strain genomes for metagenomic binning, comparative biology and taxonomic classification.</title>
        <authorList>
            <person name="Goeker M."/>
        </authorList>
    </citation>
    <scope>NUCLEOTIDE SEQUENCE [LARGE SCALE GENOMIC DNA]</scope>
    <source>
        <strain evidence="2 3">DSM 45934</strain>
    </source>
</reference>
<accession>A0A4R2J759</accession>
<keyword evidence="3" id="KW-1185">Reference proteome</keyword>
<protein>
    <submittedName>
        <fullName evidence="2">Cation diffusion facilitator CzcD-associated flavoprotein CzcO</fullName>
    </submittedName>
</protein>
<dbReference type="SUPFAM" id="SSF51905">
    <property type="entry name" value="FAD/NAD(P)-binding domain"/>
    <property type="match status" value="2"/>
</dbReference>
<dbReference type="EMBL" id="SLWS01000012">
    <property type="protein sequence ID" value="TCO52338.1"/>
    <property type="molecule type" value="Genomic_DNA"/>
</dbReference>
<dbReference type="InterPro" id="IPR051209">
    <property type="entry name" value="FAD-bind_Monooxygenase_sf"/>
</dbReference>
<gene>
    <name evidence="2" type="ORF">EV192_11269</name>
</gene>
<sequence length="515" mass="56913">MTSTEINKSERTGTGGRPTPHVQVAVIGTGFSGLGVAIKLLANNVDDFVVLERADEVGGTWRDNTYPGCACDVMALLYVYSFAQKSDWGSTFGTRQELFDYLRDVTDRFGVRPHIRFNHEVLGAQWDEKLRRWNIQTSQGDYTAQLLVSGSGYLSDPVIPNIPGFENFQGKVMHSSKWDHDYDLKGRKVAVIGTGASAIQFVPAIQSEVGHMDLYQRSAPWVMPKPDKPNTGLHGWALKNFPGYRAFRRGFNKRGREILSFIFSNPDIAAKTVQGNAAKHLKKSVPDPALRARLTPNFSVACKRLLFSNKWYPAIQADNVEIIDGEVGGVTPTGIIGSDGKERQVDTIILGTGFLATKRPIAARITGRGGVKLEEQWDRIGMKAYRGTTVANFPNLFLMLGPNTTLGHSSQTLMIESQMNYVIEAVKTIRGRGLASVEVRADAQELYNRMVEQAIEGTVWDPATCTSWYVDSTGRNPSLWPMKTSKFAKSTKKFDVSAYQVATLAAAEHHTDVKA</sequence>
<dbReference type="AlphaFoldDB" id="A0A4R2J759"/>
<evidence type="ECO:0000256" key="1">
    <source>
        <dbReference type="SAM" id="MobiDB-lite"/>
    </source>
</evidence>
<comment type="caution">
    <text evidence="2">The sequence shown here is derived from an EMBL/GenBank/DDBJ whole genome shotgun (WGS) entry which is preliminary data.</text>
</comment>
<evidence type="ECO:0000313" key="2">
    <source>
        <dbReference type="EMBL" id="TCO52338.1"/>
    </source>
</evidence>
<dbReference type="PANTHER" id="PTHR42877">
    <property type="entry name" value="L-ORNITHINE N(5)-MONOOXYGENASE-RELATED"/>
    <property type="match status" value="1"/>
</dbReference>
<organism evidence="2 3">
    <name type="scientific">Actinocrispum wychmicini</name>
    <dbReference type="NCBI Taxonomy" id="1213861"/>
    <lineage>
        <taxon>Bacteria</taxon>
        <taxon>Bacillati</taxon>
        <taxon>Actinomycetota</taxon>
        <taxon>Actinomycetes</taxon>
        <taxon>Pseudonocardiales</taxon>
        <taxon>Pseudonocardiaceae</taxon>
        <taxon>Actinocrispum</taxon>
    </lineage>
</organism>
<dbReference type="PANTHER" id="PTHR42877:SF4">
    <property type="entry name" value="FAD_NAD(P)-BINDING DOMAIN-CONTAINING PROTEIN-RELATED"/>
    <property type="match status" value="1"/>
</dbReference>